<evidence type="ECO:0000256" key="1">
    <source>
        <dbReference type="SAM" id="Phobius"/>
    </source>
</evidence>
<dbReference type="AlphaFoldDB" id="A0A7Y7PNV7"/>
<organism evidence="3 4">
    <name type="scientific">Hymenobacter lapidiphilus</name>
    <dbReference type="NCBI Taxonomy" id="2608003"/>
    <lineage>
        <taxon>Bacteria</taxon>
        <taxon>Pseudomonadati</taxon>
        <taxon>Bacteroidota</taxon>
        <taxon>Cytophagia</taxon>
        <taxon>Cytophagales</taxon>
        <taxon>Hymenobacteraceae</taxon>
        <taxon>Hymenobacter</taxon>
    </lineage>
</organism>
<keyword evidence="1" id="KW-0472">Membrane</keyword>
<keyword evidence="1" id="KW-0812">Transmembrane</keyword>
<feature type="transmembrane region" description="Helical" evidence="1">
    <location>
        <begin position="144"/>
        <end position="162"/>
    </location>
</feature>
<dbReference type="Proteomes" id="UP000565521">
    <property type="component" value="Unassembled WGS sequence"/>
</dbReference>
<feature type="chain" id="PRO_5031382120" description="Tripartite tricarboxylate transporter TctB family protein" evidence="2">
    <location>
        <begin position="20"/>
        <end position="197"/>
    </location>
</feature>
<evidence type="ECO:0000256" key="2">
    <source>
        <dbReference type="SAM" id="SignalP"/>
    </source>
</evidence>
<feature type="transmembrane region" description="Helical" evidence="1">
    <location>
        <begin position="168"/>
        <end position="187"/>
    </location>
</feature>
<sequence>MRKLLTSLFVLAVNFYFSAAVGGVAATLYTFWQGPVSAEIGVGLVVTVLLACIAYQVFRARFSWQSPGEMAVGNTSKTDLLIQSKTFSISRIPLFLLLLLTLALPGNFLDGVGDGRIYDLPQIFTIALLYLGFYRGLDFFERPGFAATAMFIGGLLLSATVARAPNGIVSILFLILAGLWLIAWLVYRRFYLPAVSA</sequence>
<evidence type="ECO:0008006" key="5">
    <source>
        <dbReference type="Google" id="ProtNLM"/>
    </source>
</evidence>
<gene>
    <name evidence="3" type="ORF">HW554_08630</name>
</gene>
<keyword evidence="2" id="KW-0732">Signal</keyword>
<feature type="signal peptide" evidence="2">
    <location>
        <begin position="1"/>
        <end position="19"/>
    </location>
</feature>
<evidence type="ECO:0000313" key="4">
    <source>
        <dbReference type="Proteomes" id="UP000565521"/>
    </source>
</evidence>
<dbReference type="EMBL" id="JABKAU010000012">
    <property type="protein sequence ID" value="NVO31269.1"/>
    <property type="molecule type" value="Genomic_DNA"/>
</dbReference>
<comment type="caution">
    <text evidence="3">The sequence shown here is derived from an EMBL/GenBank/DDBJ whole genome shotgun (WGS) entry which is preliminary data.</text>
</comment>
<proteinExistence type="predicted"/>
<accession>A0A7Y7PNV7</accession>
<dbReference type="RefSeq" id="WP_176908179.1">
    <property type="nucleotide sequence ID" value="NZ_JABKAU010000012.1"/>
</dbReference>
<name>A0A7Y7PNV7_9BACT</name>
<feature type="transmembrane region" description="Helical" evidence="1">
    <location>
        <begin position="92"/>
        <end position="108"/>
    </location>
</feature>
<reference evidence="3 4" key="1">
    <citation type="submission" date="2020-05" db="EMBL/GenBank/DDBJ databases">
        <title>Hymenobacter terrestris sp. nov. and Hymenobacter lapidiphilus sp. nov., isolated from regoliths in Antarctica.</title>
        <authorList>
            <person name="Sedlacek I."/>
            <person name="Pantucek R."/>
            <person name="Zeman M."/>
            <person name="Holochova P."/>
            <person name="Kralova S."/>
            <person name="Stankova E."/>
            <person name="Sedo O."/>
            <person name="Micenkova L."/>
            <person name="Svec P."/>
            <person name="Gupta V."/>
            <person name="Sood U."/>
            <person name="Korpole U.S."/>
            <person name="Lal R."/>
        </authorList>
    </citation>
    <scope>NUCLEOTIDE SEQUENCE [LARGE SCALE GENOMIC DNA]</scope>
    <source>
        <strain evidence="3 4">P5342</strain>
    </source>
</reference>
<feature type="transmembrane region" description="Helical" evidence="1">
    <location>
        <begin position="36"/>
        <end position="58"/>
    </location>
</feature>
<evidence type="ECO:0000313" key="3">
    <source>
        <dbReference type="EMBL" id="NVO31269.1"/>
    </source>
</evidence>
<protein>
    <recommendedName>
        <fullName evidence="5">Tripartite tricarboxylate transporter TctB family protein</fullName>
    </recommendedName>
</protein>
<keyword evidence="1" id="KW-1133">Transmembrane helix</keyword>
<keyword evidence="4" id="KW-1185">Reference proteome</keyword>